<feature type="compositionally biased region" description="Basic and acidic residues" evidence="2">
    <location>
        <begin position="1621"/>
        <end position="1634"/>
    </location>
</feature>
<keyword evidence="3" id="KW-1133">Transmembrane helix</keyword>
<organism evidence="5 6">
    <name type="scientific">Halococcus hamelinensis 100A6</name>
    <dbReference type="NCBI Taxonomy" id="1132509"/>
    <lineage>
        <taxon>Archaea</taxon>
        <taxon>Methanobacteriati</taxon>
        <taxon>Methanobacteriota</taxon>
        <taxon>Stenosarchaea group</taxon>
        <taxon>Halobacteria</taxon>
        <taxon>Halobacteriales</taxon>
        <taxon>Halococcaceae</taxon>
        <taxon>Halococcus</taxon>
    </lineage>
</organism>
<dbReference type="EMBL" id="AOMB01000030">
    <property type="protein sequence ID" value="EMA38475.1"/>
    <property type="molecule type" value="Genomic_DNA"/>
</dbReference>
<protein>
    <recommendedName>
        <fullName evidence="4">Phage tail tape measure protein domain-containing protein</fullName>
    </recommendedName>
</protein>
<evidence type="ECO:0000256" key="1">
    <source>
        <dbReference type="ARBA" id="ARBA00022612"/>
    </source>
</evidence>
<keyword evidence="6" id="KW-1185">Reference proteome</keyword>
<dbReference type="InterPro" id="IPR010090">
    <property type="entry name" value="Phage_tape_meas"/>
</dbReference>
<evidence type="ECO:0000256" key="2">
    <source>
        <dbReference type="SAM" id="MobiDB-lite"/>
    </source>
</evidence>
<evidence type="ECO:0000256" key="3">
    <source>
        <dbReference type="SAM" id="Phobius"/>
    </source>
</evidence>
<keyword evidence="3" id="KW-0472">Membrane</keyword>
<dbReference type="eggNOG" id="arCOG11109">
    <property type="taxonomic scope" value="Archaea"/>
</dbReference>
<evidence type="ECO:0000313" key="6">
    <source>
        <dbReference type="Proteomes" id="UP000011566"/>
    </source>
</evidence>
<dbReference type="Pfam" id="PF10145">
    <property type="entry name" value="PhageMin_Tail"/>
    <property type="match status" value="1"/>
</dbReference>
<evidence type="ECO:0000259" key="4">
    <source>
        <dbReference type="Pfam" id="PF10145"/>
    </source>
</evidence>
<feature type="region of interest" description="Disordered" evidence="2">
    <location>
        <begin position="25"/>
        <end position="48"/>
    </location>
</feature>
<proteinExistence type="predicted"/>
<feature type="transmembrane region" description="Helical" evidence="3">
    <location>
        <begin position="425"/>
        <end position="445"/>
    </location>
</feature>
<reference evidence="5 6" key="1">
    <citation type="journal article" date="2014" name="PLoS Genet.">
        <title>Phylogenetically driven sequencing of extremely halophilic archaea reveals strategies for static and dynamic osmo-response.</title>
        <authorList>
            <person name="Becker E.A."/>
            <person name="Seitzer P.M."/>
            <person name="Tritt A."/>
            <person name="Larsen D."/>
            <person name="Krusor M."/>
            <person name="Yao A.I."/>
            <person name="Wu D."/>
            <person name="Madern D."/>
            <person name="Eisen J.A."/>
            <person name="Darling A.E."/>
            <person name="Facciotti M.T."/>
        </authorList>
    </citation>
    <scope>NUCLEOTIDE SEQUENCE [LARGE SCALE GENOMIC DNA]</scope>
    <source>
        <strain evidence="5 6">100A6</strain>
    </source>
</reference>
<dbReference type="PANTHER" id="PTHR37813">
    <property type="entry name" value="FELS-2 PROPHAGE PROTEIN"/>
    <property type="match status" value="1"/>
</dbReference>
<dbReference type="NCBIfam" id="TIGR01760">
    <property type="entry name" value="tape_meas_TP901"/>
    <property type="match status" value="1"/>
</dbReference>
<feature type="transmembrane region" description="Helical" evidence="3">
    <location>
        <begin position="451"/>
        <end position="471"/>
    </location>
</feature>
<accession>M0M253</accession>
<dbReference type="RefSeq" id="WP_007693418.1">
    <property type="nucleotide sequence ID" value="NZ_AOMB01000030.1"/>
</dbReference>
<name>M0M253_9EURY</name>
<dbReference type="Proteomes" id="UP000011566">
    <property type="component" value="Unassembled WGS sequence"/>
</dbReference>
<feature type="region of interest" description="Disordered" evidence="2">
    <location>
        <begin position="1580"/>
        <end position="1600"/>
    </location>
</feature>
<gene>
    <name evidence="5" type="ORF">C447_09982</name>
</gene>
<dbReference type="OrthoDB" id="346395at2157"/>
<keyword evidence="3" id="KW-0812">Transmembrane</keyword>
<feature type="region of interest" description="Disordered" evidence="2">
    <location>
        <begin position="1460"/>
        <end position="1485"/>
    </location>
</feature>
<keyword evidence="1" id="KW-1188">Viral release from host cell</keyword>
<feature type="region of interest" description="Disordered" evidence="2">
    <location>
        <begin position="1621"/>
        <end position="1650"/>
    </location>
</feature>
<evidence type="ECO:0000313" key="5">
    <source>
        <dbReference type="EMBL" id="EMA38475.1"/>
    </source>
</evidence>
<feature type="transmembrane region" description="Helical" evidence="3">
    <location>
        <begin position="492"/>
        <end position="514"/>
    </location>
</feature>
<dbReference type="PATRIC" id="fig|1132509.6.peg.2252"/>
<sequence length="1650" mass="173666">MALFDNLESSLKLDASDYVREADKAERASKDVADATESMGDAAGNSAGGADRAKQAVGGLAAGASALAAGGLAKSIQAATSFESSMADVEKVTSKGIAEKLKGNFQSLAEEIPISQQELATLGEQAGKFGVKGAKNITKFVETVGQISSATDLAAGEAGTRFAKIAGAIGLPMGQIGKLGNATNSLADSMKTDAGEITDTANRAGITLSKRLGLSKQSVLGLSASMNEVSPSAQLAASGLKQAAEALLDPKKVGKIASALGMTKSEFIQLRDQSPQKAFDLVSKAMAKGGDRATALAKAVGKRPTRAFSALGQQVGRTHQAMKTASGQFKNGTSLAREMSIRTGTAAGKWQLFKNKLQNVAITTGDALLPVLLRVLDPISNAISLFGEWNSKLGGIPAVVALVATAIGGLAVAAGVFIGPLTTGVTMMGALAGAASALLSPLALIGTALGALLSPIGIVIAGVAALGAAFATDFGGIRTMAMQLVGILRGQFLTIWTQLKATILPILSQIAAAWDGQGSRVQSVASTLIENIGGRLVPIILRFGAMARRAIASVASFWNTHGSTILSIVRLLSTNLSEMLIQAMAAVSSALQGDFVQMRGAFQEFKTAALNIWNAIWPRLKQAAMAGLRMAWNWVKGPGVSLAKQALSFLATAAVAAFNFGKQHILPAVQSALRFAWNWVKGPGVQLAKQALSLLARGAVAAFKFGKQNLLPVVQRAIRFAWNWVKTSGVSLAKQALAFLGRQAIAAFTFAKENILPKVQTALTAAWTWLRTSGVQLGRQALTFLGNQAIAAFTFAKNKIVPKVSKALGAAWTWLRTTGLQKGKQALIFLGNQTIAAFSFAKKKIVPKVSKAIGAGWQWLRTKGLQKGKQALIFLGNQAINAFTFAKNKIVPKVSGAIGAAWTWLRTTGLQKGKQALGFLANQAVNAFDLGSGGGSGGGGGGGLQGKAASALSGVGAWLRNQGVSILRGALSFLVTQGANALSALQQAGRRVVSQAIAAISTYLRTQATTDVKNAFKAIGRGIRAVLVGLFNVGKGIGRIVRQGIGAIVSYLRNQAWSDLKGAAEFLFGAAVTAAKGLFALGKGIGQAIRTGMGAIFSYLRNQAWSDLKGAAEFLFGAAKVAAEALFNVGKGIGGVIKDFMGAIVSYLRTQAWSDLKGAAEFLFDAVMAAAEGLYQGLIGNSLIPEMFGEIASFIRNFNLFAPVDALLSSAWQRFDKFKTDAFNTVSNLLGEVVTAIQSWSLLQKVNSALKSVWLRFDKFKTDAVNTIKQTVSDILSAVSPRNLKSKLKSKIGGALDGAKEKFKSLYNDVVGNSIVPDMASDVVGVMDKMDMAGPAGREMGRAFDQFAWLQTNAKKRTDKLNRETLNNIKAMASATSSRAKSWVGSFVKPFGQAKDRVSGLFSDLHHMVVGGSIIPDMLSDLVAESKGSWAKQFVSPFVSAADQVADRLGRLRKQAARAAKDTAKQAKKAAAAASGGGGGSNVRKRAEWAGERYKTVRKGRLAGIPKPLAKQMRDVYKNQVKGKRSWASYVKRARNYGENARGKKGVWYEDTAVAKMASSGTVLSDGLIYAHKGEDVVPAKTSQPYSGGSRNSKKEVHYHQEKTILKLDAEETRKFMRGEAVDVVDEKESEKSESLNNANTDSTDDVSLF</sequence>
<comment type="caution">
    <text evidence="5">The sequence shown here is derived from an EMBL/GenBank/DDBJ whole genome shotgun (WGS) entry which is preliminary data.</text>
</comment>
<feature type="transmembrane region" description="Helical" evidence="3">
    <location>
        <begin position="395"/>
        <end position="418"/>
    </location>
</feature>
<feature type="domain" description="Phage tail tape measure protein" evidence="4">
    <location>
        <begin position="106"/>
        <end position="300"/>
    </location>
</feature>
<feature type="compositionally biased region" description="Polar residues" evidence="2">
    <location>
        <begin position="1581"/>
        <end position="1591"/>
    </location>
</feature>
<dbReference type="PANTHER" id="PTHR37813:SF1">
    <property type="entry name" value="FELS-2 PROPHAGE PROTEIN"/>
    <property type="match status" value="1"/>
</dbReference>